<protein>
    <submittedName>
        <fullName evidence="2">Uncharacterized protein</fullName>
    </submittedName>
</protein>
<accession>A0ABQ4EAL3</accession>
<feature type="region of interest" description="Disordered" evidence="1">
    <location>
        <begin position="39"/>
        <end position="124"/>
    </location>
</feature>
<feature type="compositionally biased region" description="Basic residues" evidence="1">
    <location>
        <begin position="47"/>
        <end position="75"/>
    </location>
</feature>
<evidence type="ECO:0000256" key="1">
    <source>
        <dbReference type="SAM" id="MobiDB-lite"/>
    </source>
</evidence>
<keyword evidence="3" id="KW-1185">Reference proteome</keyword>
<evidence type="ECO:0000313" key="2">
    <source>
        <dbReference type="EMBL" id="GIG91701.1"/>
    </source>
</evidence>
<comment type="caution">
    <text evidence="2">The sequence shown here is derived from an EMBL/GenBank/DDBJ whole genome shotgun (WGS) entry which is preliminary data.</text>
</comment>
<evidence type="ECO:0000313" key="3">
    <source>
        <dbReference type="Proteomes" id="UP000646749"/>
    </source>
</evidence>
<proteinExistence type="predicted"/>
<name>A0ABQ4EAL3_9ACTN</name>
<reference evidence="2 3" key="1">
    <citation type="submission" date="2021-01" db="EMBL/GenBank/DDBJ databases">
        <title>Whole genome shotgun sequence of Plantactinospora endophytica NBRC 110450.</title>
        <authorList>
            <person name="Komaki H."/>
            <person name="Tamura T."/>
        </authorList>
    </citation>
    <scope>NUCLEOTIDE SEQUENCE [LARGE SCALE GENOMIC DNA]</scope>
    <source>
        <strain evidence="2 3">NBRC 110450</strain>
    </source>
</reference>
<gene>
    <name evidence="2" type="ORF">Pen02_66370</name>
</gene>
<dbReference type="EMBL" id="BONW01000039">
    <property type="protein sequence ID" value="GIG91701.1"/>
    <property type="molecule type" value="Genomic_DNA"/>
</dbReference>
<sequence>MSRRERRDPPTSSTLEIGQIPEYVEIVVRFAPAFLLGSKASAAPPGLHRRVRSWRHRQSLRRRSGMRPFRPRRRSQAQNRITIMGRPARREDSARMSPAESRKAGGCGSPDSRVGRRMTGTTGI</sequence>
<organism evidence="2 3">
    <name type="scientific">Plantactinospora endophytica</name>
    <dbReference type="NCBI Taxonomy" id="673535"/>
    <lineage>
        <taxon>Bacteria</taxon>
        <taxon>Bacillati</taxon>
        <taxon>Actinomycetota</taxon>
        <taxon>Actinomycetes</taxon>
        <taxon>Micromonosporales</taxon>
        <taxon>Micromonosporaceae</taxon>
        <taxon>Plantactinospora</taxon>
    </lineage>
</organism>
<dbReference type="Proteomes" id="UP000646749">
    <property type="component" value="Unassembled WGS sequence"/>
</dbReference>